<reference evidence="2 3" key="1">
    <citation type="submission" date="2019-08" db="EMBL/GenBank/DDBJ databases">
        <title>Calorimonas adulescens gen. nov., sp. nov., an anaerobic thermophilic bacterium from Sakhalin hot spring.</title>
        <authorList>
            <person name="Khomyakova M.A."/>
            <person name="Merkel A.Y."/>
            <person name="Novikov A."/>
            <person name="Bonch-Osmolovskaya E.A."/>
            <person name="Slobodkin A.I."/>
        </authorList>
    </citation>
    <scope>NUCLEOTIDE SEQUENCE [LARGE SCALE GENOMIC DNA]</scope>
    <source>
        <strain evidence="2 3">A05MB</strain>
    </source>
</reference>
<dbReference type="EMBL" id="VTPS01000002">
    <property type="protein sequence ID" value="TZE83118.1"/>
    <property type="molecule type" value="Genomic_DNA"/>
</dbReference>
<dbReference type="SUPFAM" id="SSF46689">
    <property type="entry name" value="Homeodomain-like"/>
    <property type="match status" value="1"/>
</dbReference>
<dbReference type="PANTHER" id="PTHR33744">
    <property type="entry name" value="CARBOHYDRATE DIACID REGULATOR"/>
    <property type="match status" value="1"/>
</dbReference>
<evidence type="ECO:0000259" key="1">
    <source>
        <dbReference type="Pfam" id="PF13556"/>
    </source>
</evidence>
<dbReference type="InterPro" id="IPR042070">
    <property type="entry name" value="PucR_C-HTH_sf"/>
</dbReference>
<feature type="domain" description="PucR C-terminal helix-turn-helix" evidence="1">
    <location>
        <begin position="227"/>
        <end position="282"/>
    </location>
</feature>
<gene>
    <name evidence="2" type="ORF">FWJ32_02000</name>
</gene>
<dbReference type="Gene3D" id="1.10.10.2840">
    <property type="entry name" value="PucR C-terminal helix-turn-helix domain"/>
    <property type="match status" value="1"/>
</dbReference>
<dbReference type="InterPro" id="IPR051448">
    <property type="entry name" value="CdaR-like_regulators"/>
</dbReference>
<dbReference type="PANTHER" id="PTHR33744:SF15">
    <property type="entry name" value="CARBOHYDRATE DIACID REGULATOR"/>
    <property type="match status" value="1"/>
</dbReference>
<dbReference type="Pfam" id="PF13556">
    <property type="entry name" value="HTH_30"/>
    <property type="match status" value="1"/>
</dbReference>
<sequence length="289" mass="33485">MNSQLSNFFQEVSLNLLDRKIRYDDRPFEGSTEIRLGFDRCFVDSGTDSPSGIEALALLKGLYEERLKEGIERFIAGLESDIEFPLPLSVISIQSSNYKDIQDLLYTLFESVFSYPMNGILNVFLPINDMESLEESVLALHDSIAEELYLKASMGTGILCTSREELRRSYQTSRIAMKLCDVLKKDVIFYHRQWLDRLVLYMPVDDKKEFIRENIKGIDILKDEETLKTINAFLSCNLSLSEASRLLYIHRNTLSYRLDKIQYETGLDIRNFEDAIKMKLCLTMLRSML</sequence>
<evidence type="ECO:0000313" key="3">
    <source>
        <dbReference type="Proteomes" id="UP000322976"/>
    </source>
</evidence>
<dbReference type="InterPro" id="IPR009057">
    <property type="entry name" value="Homeodomain-like_sf"/>
</dbReference>
<accession>A0A5D8QIH6</accession>
<proteinExistence type="predicted"/>
<protein>
    <recommendedName>
        <fullName evidence="1">PucR C-terminal helix-turn-helix domain-containing protein</fullName>
    </recommendedName>
</protein>
<dbReference type="RefSeq" id="WP_149544315.1">
    <property type="nucleotide sequence ID" value="NZ_VTPS01000002.1"/>
</dbReference>
<dbReference type="Proteomes" id="UP000322976">
    <property type="component" value="Unassembled WGS sequence"/>
</dbReference>
<name>A0A5D8QIH6_9THEO</name>
<organism evidence="2 3">
    <name type="scientific">Calorimonas adulescens</name>
    <dbReference type="NCBI Taxonomy" id="2606906"/>
    <lineage>
        <taxon>Bacteria</taxon>
        <taxon>Bacillati</taxon>
        <taxon>Bacillota</taxon>
        <taxon>Clostridia</taxon>
        <taxon>Thermoanaerobacterales</taxon>
        <taxon>Thermoanaerobacteraceae</taxon>
        <taxon>Calorimonas</taxon>
    </lineage>
</organism>
<evidence type="ECO:0000313" key="2">
    <source>
        <dbReference type="EMBL" id="TZE83118.1"/>
    </source>
</evidence>
<keyword evidence="3" id="KW-1185">Reference proteome</keyword>
<dbReference type="AlphaFoldDB" id="A0A5D8QIH6"/>
<dbReference type="InterPro" id="IPR025736">
    <property type="entry name" value="PucR_C-HTH_dom"/>
</dbReference>
<comment type="caution">
    <text evidence="2">The sequence shown here is derived from an EMBL/GenBank/DDBJ whole genome shotgun (WGS) entry which is preliminary data.</text>
</comment>